<proteinExistence type="predicted"/>
<evidence type="ECO:0000313" key="2">
    <source>
        <dbReference type="EMBL" id="KAB1438811.1"/>
    </source>
</evidence>
<gene>
    <name evidence="2" type="ORF">F8A88_15235</name>
</gene>
<organism evidence="2 3">
    <name type="scientific">Pseudodesulfovibrio senegalensis</name>
    <dbReference type="NCBI Taxonomy" id="1721087"/>
    <lineage>
        <taxon>Bacteria</taxon>
        <taxon>Pseudomonadati</taxon>
        <taxon>Thermodesulfobacteriota</taxon>
        <taxon>Desulfovibrionia</taxon>
        <taxon>Desulfovibrionales</taxon>
        <taxon>Desulfovibrionaceae</taxon>
    </lineage>
</organism>
<dbReference type="RefSeq" id="WP_151152045.1">
    <property type="nucleotide sequence ID" value="NZ_WAIE01000010.1"/>
</dbReference>
<keyword evidence="3" id="KW-1185">Reference proteome</keyword>
<evidence type="ECO:0000256" key="1">
    <source>
        <dbReference type="SAM" id="SignalP"/>
    </source>
</evidence>
<sequence>MFRRIVFLGVILCVLMVSAAAQAHDMWLEKRGDRVWLLYGHPGATDPYPISRITALTGITPNEWKVALEPEYHKGEAFAHLNDEFALITVDFNNRYWYNTEEDGWRNFPAPREVCGTILDEGRSYKLSKEIVSWQPFMDKPVGMRTEVVPLKDPTKLKEGDTLPVMLYFEGKPMPGQGARVSKTSDSHIEHPEMTDFDGSSPVMVKVGPKGRQLIIGKYEKRLDDTRRVWFAFSLSFTTKK</sequence>
<dbReference type="OrthoDB" id="2911at2"/>
<dbReference type="InterPro" id="IPR019613">
    <property type="entry name" value="DUF4198"/>
</dbReference>
<comment type="caution">
    <text evidence="2">The sequence shown here is derived from an EMBL/GenBank/DDBJ whole genome shotgun (WGS) entry which is preliminary data.</text>
</comment>
<dbReference type="Pfam" id="PF10670">
    <property type="entry name" value="DUF4198"/>
    <property type="match status" value="1"/>
</dbReference>
<protein>
    <submittedName>
        <fullName evidence="2">DUF4198 domain-containing protein</fullName>
    </submittedName>
</protein>
<reference evidence="2 3" key="1">
    <citation type="journal article" date="2017" name="Int. J. Syst. Evol. Microbiol.">
        <title>Desulfovibrio senegalensis sp. nov., a mesophilic sulfate reducer isolated from marine sediment.</title>
        <authorList>
            <person name="Thioye A."/>
            <person name="Gam Z.B.A."/>
            <person name="Mbengue M."/>
            <person name="Cayol J.L."/>
            <person name="Joseph-Bartoli M."/>
            <person name="Toure-Kane C."/>
            <person name="Labat M."/>
        </authorList>
    </citation>
    <scope>NUCLEOTIDE SEQUENCE [LARGE SCALE GENOMIC DNA]</scope>
    <source>
        <strain evidence="2 3">DSM 101509</strain>
    </source>
</reference>
<feature type="chain" id="PRO_5026693387" evidence="1">
    <location>
        <begin position="24"/>
        <end position="241"/>
    </location>
</feature>
<keyword evidence="1" id="KW-0732">Signal</keyword>
<dbReference type="EMBL" id="WAIE01000010">
    <property type="protein sequence ID" value="KAB1438811.1"/>
    <property type="molecule type" value="Genomic_DNA"/>
</dbReference>
<accession>A0A6N6MZA7</accession>
<name>A0A6N6MZA7_9BACT</name>
<feature type="signal peptide" evidence="1">
    <location>
        <begin position="1"/>
        <end position="23"/>
    </location>
</feature>
<dbReference type="AlphaFoldDB" id="A0A6N6MZA7"/>
<evidence type="ECO:0000313" key="3">
    <source>
        <dbReference type="Proteomes" id="UP000438699"/>
    </source>
</evidence>
<dbReference type="Proteomes" id="UP000438699">
    <property type="component" value="Unassembled WGS sequence"/>
</dbReference>